<reference evidence="2 3" key="1">
    <citation type="journal article" date="2017" name="Environ. Microbiol.">
        <title>Genomic and physiological analyses of 'Reinekea forsetii' reveal a versatile opportunistic lifestyle during spring algae blooms.</title>
        <authorList>
            <person name="Avci B."/>
            <person name="Hahnke R.L."/>
            <person name="Chafee M."/>
            <person name="Fischer T."/>
            <person name="Gruber-Vodicka H."/>
            <person name="Tegetmeyer H.E."/>
            <person name="Harder J."/>
            <person name="Fuchs B.M."/>
            <person name="Amann R.I."/>
            <person name="Teeling H."/>
        </authorList>
    </citation>
    <scope>NUCLEOTIDE SEQUENCE [LARGE SCALE GENOMIC DNA]</scope>
    <source>
        <strain evidence="2 3">Hel1_31_D35</strain>
    </source>
</reference>
<name>A0A2K8KKT6_9GAMM</name>
<dbReference type="KEGG" id="rfo:REIFOR_00403"/>
<protein>
    <submittedName>
        <fullName evidence="2">Uncharacterized protein</fullName>
    </submittedName>
</protein>
<keyword evidence="1" id="KW-0472">Membrane</keyword>
<keyword evidence="3" id="KW-1185">Reference proteome</keyword>
<dbReference type="Proteomes" id="UP000229757">
    <property type="component" value="Chromosome"/>
</dbReference>
<evidence type="ECO:0000256" key="1">
    <source>
        <dbReference type="SAM" id="Phobius"/>
    </source>
</evidence>
<dbReference type="OrthoDB" id="6199392at2"/>
<evidence type="ECO:0000313" key="3">
    <source>
        <dbReference type="Proteomes" id="UP000229757"/>
    </source>
</evidence>
<dbReference type="RefSeq" id="WP_100255972.1">
    <property type="nucleotide sequence ID" value="NZ_CP011797.1"/>
</dbReference>
<proteinExistence type="predicted"/>
<sequence>MLPIVQILLVLGVVMALVLFITSRNPTQVTAEQQASYSKWFRILVPIMLIAAAIKYFIG</sequence>
<organism evidence="2 3">
    <name type="scientific">Reinekea forsetii</name>
    <dbReference type="NCBI Taxonomy" id="1336806"/>
    <lineage>
        <taxon>Bacteria</taxon>
        <taxon>Pseudomonadati</taxon>
        <taxon>Pseudomonadota</taxon>
        <taxon>Gammaproteobacteria</taxon>
        <taxon>Oceanospirillales</taxon>
        <taxon>Saccharospirillaceae</taxon>
        <taxon>Reinekea</taxon>
    </lineage>
</organism>
<keyword evidence="1" id="KW-0812">Transmembrane</keyword>
<keyword evidence="1" id="KW-1133">Transmembrane helix</keyword>
<accession>A0A2K8KKT6</accession>
<dbReference type="AlphaFoldDB" id="A0A2K8KKT6"/>
<gene>
    <name evidence="2" type="ORF">REIFOR_00403</name>
</gene>
<feature type="transmembrane region" description="Helical" evidence="1">
    <location>
        <begin position="41"/>
        <end position="58"/>
    </location>
</feature>
<dbReference type="EMBL" id="CP011797">
    <property type="protein sequence ID" value="ATX75578.1"/>
    <property type="molecule type" value="Genomic_DNA"/>
</dbReference>
<evidence type="ECO:0000313" key="2">
    <source>
        <dbReference type="EMBL" id="ATX75578.1"/>
    </source>
</evidence>